<keyword evidence="2" id="KW-1185">Reference proteome</keyword>
<gene>
    <name evidence="1" type="ORF">TTHERM_000672081</name>
</gene>
<dbReference type="Proteomes" id="UP000009168">
    <property type="component" value="Unassembled WGS sequence"/>
</dbReference>
<proteinExistence type="predicted"/>
<dbReference type="InParanoid" id="W7XD74"/>
<dbReference type="AlphaFoldDB" id="W7XD74"/>
<dbReference type="EMBL" id="GG662711">
    <property type="protein sequence ID" value="EWS74573.1"/>
    <property type="molecule type" value="Genomic_DNA"/>
</dbReference>
<dbReference type="KEGG" id="tet:TTHERM_000672081"/>
<name>W7XD74_TETTS</name>
<protein>
    <submittedName>
        <fullName evidence="1">Uncharacterized protein</fullName>
    </submittedName>
</protein>
<dbReference type="GeneID" id="24440130"/>
<reference evidence="2" key="1">
    <citation type="journal article" date="2006" name="PLoS Biol.">
        <title>Macronuclear genome sequence of the ciliate Tetrahymena thermophila, a model eukaryote.</title>
        <authorList>
            <person name="Eisen J.A."/>
            <person name="Coyne R.S."/>
            <person name="Wu M."/>
            <person name="Wu D."/>
            <person name="Thiagarajan M."/>
            <person name="Wortman J.R."/>
            <person name="Badger J.H."/>
            <person name="Ren Q."/>
            <person name="Amedeo P."/>
            <person name="Jones K.M."/>
            <person name="Tallon L.J."/>
            <person name="Delcher A.L."/>
            <person name="Salzberg S.L."/>
            <person name="Silva J.C."/>
            <person name="Haas B.J."/>
            <person name="Majoros W.H."/>
            <person name="Farzad M."/>
            <person name="Carlton J.M."/>
            <person name="Smith R.K. Jr."/>
            <person name="Garg J."/>
            <person name="Pearlman R.E."/>
            <person name="Karrer K.M."/>
            <person name="Sun L."/>
            <person name="Manning G."/>
            <person name="Elde N.C."/>
            <person name="Turkewitz A.P."/>
            <person name="Asai D.J."/>
            <person name="Wilkes D.E."/>
            <person name="Wang Y."/>
            <person name="Cai H."/>
            <person name="Collins K."/>
            <person name="Stewart B.A."/>
            <person name="Lee S.R."/>
            <person name="Wilamowska K."/>
            <person name="Weinberg Z."/>
            <person name="Ruzzo W.L."/>
            <person name="Wloga D."/>
            <person name="Gaertig J."/>
            <person name="Frankel J."/>
            <person name="Tsao C.-C."/>
            <person name="Gorovsky M.A."/>
            <person name="Keeling P.J."/>
            <person name="Waller R.F."/>
            <person name="Patron N.J."/>
            <person name="Cherry J.M."/>
            <person name="Stover N.A."/>
            <person name="Krieger C.J."/>
            <person name="del Toro C."/>
            <person name="Ryder H.F."/>
            <person name="Williamson S.C."/>
            <person name="Barbeau R.A."/>
            <person name="Hamilton E.P."/>
            <person name="Orias E."/>
        </authorList>
    </citation>
    <scope>NUCLEOTIDE SEQUENCE [LARGE SCALE GENOMIC DNA]</scope>
    <source>
        <strain evidence="2">SB210</strain>
    </source>
</reference>
<evidence type="ECO:0000313" key="2">
    <source>
        <dbReference type="Proteomes" id="UP000009168"/>
    </source>
</evidence>
<dbReference type="OrthoDB" id="286038at2759"/>
<accession>W7XD74</accession>
<dbReference type="eggNOG" id="KOG4308">
    <property type="taxonomic scope" value="Eukaryota"/>
</dbReference>
<organism evidence="1 2">
    <name type="scientific">Tetrahymena thermophila (strain SB210)</name>
    <dbReference type="NCBI Taxonomy" id="312017"/>
    <lineage>
        <taxon>Eukaryota</taxon>
        <taxon>Sar</taxon>
        <taxon>Alveolata</taxon>
        <taxon>Ciliophora</taxon>
        <taxon>Intramacronucleata</taxon>
        <taxon>Oligohymenophorea</taxon>
        <taxon>Hymenostomatida</taxon>
        <taxon>Tetrahymenina</taxon>
        <taxon>Tetrahymenidae</taxon>
        <taxon>Tetrahymena</taxon>
    </lineage>
</organism>
<sequence length="685" mass="79587">MSTDLQVFLPKFRNKQQYKCIIERSFNEAIEDATNNSQSPQNKFRQGLIDVVTPHKELDLFLAQDIIAIKPQSGTALQMRRINDIKSRVSSCYASRQISPSKIIDSSYTNNSLTSNQYFHKNKIYQNYKYKSVADDFDRNLLNNTCDIVKSQKVKNKIKDFQFQLYHKKHQPLFELSEENINFLAARDPIQFNFQQSQLQSEQQSIQKQEDHQEAFEQNFEPANQVLITETDESSKFLDKALIKTMKNSLDSFRFQNKRSKSELRGKATTLQSTIKTERNDLNNSINTINNELESSRNSINFKYKNNQPNQLLPPIFSLEQFSGNIDQLHSYAKMANKGKICTENFIQKGIPSSYPAVHVMSPKFTTSNSPSPSQKCKTESNYRTRSSSISGTNFIKKNDSNQRMMMITSPNVETEESTLKLDSLIQQQRVRNVQDISNKVQSQLEFNSNEIKQAMDSIRKHFWGSTIKDQHYIKLSQDQLFYEFLQFCQISHKVLEMHRQNLIQLPTDLKKNQLKLMDLIKETDKTILLEVMQEAFPVLKENINSIKQRILEALNFKLPKQIDKSTFYTIGWEGFQNFIQIAVTKKANLSEIANFIVKFFNPQQHKYIQVDDFISTLKTVSSKVDKYVDQKSKKTIFSAFEQNFKLLGIVVPGVSVFKSSQLRVIIMENKVNHNELIDLIFESF</sequence>
<dbReference type="RefSeq" id="XP_012652874.1">
    <property type="nucleotide sequence ID" value="XM_012797420.1"/>
</dbReference>
<evidence type="ECO:0000313" key="1">
    <source>
        <dbReference type="EMBL" id="EWS74573.1"/>
    </source>
</evidence>